<keyword evidence="8" id="KW-1185">Reference proteome</keyword>
<comment type="similarity">
    <text evidence="2">Belongs to the MSOX/MTOX family.</text>
</comment>
<dbReference type="EMBL" id="KN833740">
    <property type="protein sequence ID" value="KIK22355.1"/>
    <property type="molecule type" value="Genomic_DNA"/>
</dbReference>
<evidence type="ECO:0000256" key="2">
    <source>
        <dbReference type="ARBA" id="ARBA00010989"/>
    </source>
</evidence>
<dbReference type="OrthoDB" id="2219495at2759"/>
<feature type="domain" description="FAD dependent oxidoreductase" evidence="6">
    <location>
        <begin position="43"/>
        <end position="394"/>
    </location>
</feature>
<protein>
    <recommendedName>
        <fullName evidence="6">FAD dependent oxidoreductase domain-containing protein</fullName>
    </recommendedName>
</protein>
<reference evidence="7 8" key="1">
    <citation type="submission" date="2014-04" db="EMBL/GenBank/DDBJ databases">
        <authorList>
            <consortium name="DOE Joint Genome Institute"/>
            <person name="Kuo A."/>
            <person name="Kohler A."/>
            <person name="Costa M.D."/>
            <person name="Nagy L.G."/>
            <person name="Floudas D."/>
            <person name="Copeland A."/>
            <person name="Barry K.W."/>
            <person name="Cichocki N."/>
            <person name="Veneault-Fourrey C."/>
            <person name="LaButti K."/>
            <person name="Lindquist E.A."/>
            <person name="Lipzen A."/>
            <person name="Lundell T."/>
            <person name="Morin E."/>
            <person name="Murat C."/>
            <person name="Sun H."/>
            <person name="Tunlid A."/>
            <person name="Henrissat B."/>
            <person name="Grigoriev I.V."/>
            <person name="Hibbett D.S."/>
            <person name="Martin F."/>
            <person name="Nordberg H.P."/>
            <person name="Cantor M.N."/>
            <person name="Hua S.X."/>
        </authorList>
    </citation>
    <scope>NUCLEOTIDE SEQUENCE [LARGE SCALE GENOMIC DNA]</scope>
    <source>
        <strain evidence="7 8">441</strain>
    </source>
</reference>
<dbReference type="GO" id="GO:0050031">
    <property type="term" value="F:L-pipecolate oxidase activity"/>
    <property type="evidence" value="ECO:0007669"/>
    <property type="project" value="TreeGrafter"/>
</dbReference>
<dbReference type="PANTHER" id="PTHR10961">
    <property type="entry name" value="PEROXISOMAL SARCOSINE OXIDASE"/>
    <property type="match status" value="1"/>
</dbReference>
<dbReference type="InterPro" id="IPR036188">
    <property type="entry name" value="FAD/NAD-bd_sf"/>
</dbReference>
<name>A0A0C9YC76_9AGAM</name>
<dbReference type="InterPro" id="IPR006076">
    <property type="entry name" value="FAD-dep_OxRdtase"/>
</dbReference>
<proteinExistence type="inferred from homology"/>
<evidence type="ECO:0000259" key="6">
    <source>
        <dbReference type="Pfam" id="PF01266"/>
    </source>
</evidence>
<gene>
    <name evidence="7" type="ORF">PISMIDRAFT_505957</name>
</gene>
<dbReference type="PANTHER" id="PTHR10961:SF46">
    <property type="entry name" value="PEROXISOMAL SARCOSINE OXIDASE"/>
    <property type="match status" value="1"/>
</dbReference>
<evidence type="ECO:0000256" key="5">
    <source>
        <dbReference type="ARBA" id="ARBA00023002"/>
    </source>
</evidence>
<evidence type="ECO:0000256" key="1">
    <source>
        <dbReference type="ARBA" id="ARBA00001974"/>
    </source>
</evidence>
<keyword evidence="3" id="KW-0285">Flavoprotein</keyword>
<dbReference type="Gene3D" id="3.30.9.10">
    <property type="entry name" value="D-Amino Acid Oxidase, subunit A, domain 2"/>
    <property type="match status" value="1"/>
</dbReference>
<comment type="cofactor">
    <cofactor evidence="1">
        <name>FAD</name>
        <dbReference type="ChEBI" id="CHEBI:57692"/>
    </cofactor>
</comment>
<dbReference type="GO" id="GO:0008115">
    <property type="term" value="F:sarcosine oxidase activity"/>
    <property type="evidence" value="ECO:0007669"/>
    <property type="project" value="TreeGrafter"/>
</dbReference>
<dbReference type="AlphaFoldDB" id="A0A0C9YC76"/>
<sequence length="397" mass="42913">MDSPSIIHDSIVTSSKVQLIADMSSQSTVPAPAPLPLHPATSKILIIGAGTFGLSTAYHLQEDGFKDITVLDKAAELPALDAASTDINKVVRSTYADSFYTQLARDTIARWKDPMWEGCYHESGVLCIGSAYADKSYENDVAEGARVSLLPDAERIRSTFPASLRTSGHEHPPQSRLLGDFADYSGYINLDGGWAEATRSIKILLDIVIARGAKVESRKEVLTLLNSSADKSGYTCGAICVDGSTYPADRVILATGSWTASSFPGLALDQRCLASGQSLASLQLTQEESERYREIPVVLDFRTGLYVLPPNRDNVIKTGLHAAGHTHMVAPSTSEFSSAKATGVPRKISTPRTILSHPEGSDGLRVPRSALRAIRDHLKVVYPDLAEKPWAGTRMCW</sequence>
<dbReference type="GO" id="GO:0004657">
    <property type="term" value="F:proline dehydrogenase activity"/>
    <property type="evidence" value="ECO:0007669"/>
    <property type="project" value="TreeGrafter"/>
</dbReference>
<keyword evidence="5" id="KW-0560">Oxidoreductase</keyword>
<dbReference type="InterPro" id="IPR045170">
    <property type="entry name" value="MTOX"/>
</dbReference>
<evidence type="ECO:0000313" key="7">
    <source>
        <dbReference type="EMBL" id="KIK22355.1"/>
    </source>
</evidence>
<reference evidence="8" key="2">
    <citation type="submission" date="2015-01" db="EMBL/GenBank/DDBJ databases">
        <title>Evolutionary Origins and Diversification of the Mycorrhizal Mutualists.</title>
        <authorList>
            <consortium name="DOE Joint Genome Institute"/>
            <consortium name="Mycorrhizal Genomics Consortium"/>
            <person name="Kohler A."/>
            <person name="Kuo A."/>
            <person name="Nagy L.G."/>
            <person name="Floudas D."/>
            <person name="Copeland A."/>
            <person name="Barry K.W."/>
            <person name="Cichocki N."/>
            <person name="Veneault-Fourrey C."/>
            <person name="LaButti K."/>
            <person name="Lindquist E.A."/>
            <person name="Lipzen A."/>
            <person name="Lundell T."/>
            <person name="Morin E."/>
            <person name="Murat C."/>
            <person name="Riley R."/>
            <person name="Ohm R."/>
            <person name="Sun H."/>
            <person name="Tunlid A."/>
            <person name="Henrissat B."/>
            <person name="Grigoriev I.V."/>
            <person name="Hibbett D.S."/>
            <person name="Martin F."/>
        </authorList>
    </citation>
    <scope>NUCLEOTIDE SEQUENCE [LARGE SCALE GENOMIC DNA]</scope>
    <source>
        <strain evidence="8">441</strain>
    </source>
</reference>
<evidence type="ECO:0000256" key="3">
    <source>
        <dbReference type="ARBA" id="ARBA00022630"/>
    </source>
</evidence>
<dbReference type="STRING" id="765257.A0A0C9YC76"/>
<dbReference type="SUPFAM" id="SSF51905">
    <property type="entry name" value="FAD/NAD(P)-binding domain"/>
    <property type="match status" value="1"/>
</dbReference>
<evidence type="ECO:0000313" key="8">
    <source>
        <dbReference type="Proteomes" id="UP000054018"/>
    </source>
</evidence>
<dbReference type="Pfam" id="PF01266">
    <property type="entry name" value="DAO"/>
    <property type="match status" value="1"/>
</dbReference>
<dbReference type="Proteomes" id="UP000054018">
    <property type="component" value="Unassembled WGS sequence"/>
</dbReference>
<dbReference type="GO" id="GO:0050660">
    <property type="term" value="F:flavin adenine dinucleotide binding"/>
    <property type="evidence" value="ECO:0007669"/>
    <property type="project" value="InterPro"/>
</dbReference>
<dbReference type="HOGENOM" id="CLU_007884_0_1_1"/>
<evidence type="ECO:0000256" key="4">
    <source>
        <dbReference type="ARBA" id="ARBA00022827"/>
    </source>
</evidence>
<accession>A0A0C9YC76</accession>
<organism evidence="7 8">
    <name type="scientific">Pisolithus microcarpus 441</name>
    <dbReference type="NCBI Taxonomy" id="765257"/>
    <lineage>
        <taxon>Eukaryota</taxon>
        <taxon>Fungi</taxon>
        <taxon>Dikarya</taxon>
        <taxon>Basidiomycota</taxon>
        <taxon>Agaricomycotina</taxon>
        <taxon>Agaricomycetes</taxon>
        <taxon>Agaricomycetidae</taxon>
        <taxon>Boletales</taxon>
        <taxon>Sclerodermatineae</taxon>
        <taxon>Pisolithaceae</taxon>
        <taxon>Pisolithus</taxon>
    </lineage>
</organism>
<dbReference type="Gene3D" id="3.50.50.60">
    <property type="entry name" value="FAD/NAD(P)-binding domain"/>
    <property type="match status" value="1"/>
</dbReference>
<keyword evidence="4" id="KW-0274">FAD</keyword>